<accession>A0A9P1FJG8</accession>
<sequence length="259" mass="26039">MRVICAKEVPSAGLRPDLLDASSSQHKVHMVYASAIPVKAYLNAGNLDVPFQEEVGRLVIISQYLGALRLAAMGHTSRQRIFLMPLGGGVFNNRPEVIVGALGTALDLLAQQVDLARLDVRLLAFRGSAGEQERLTKILRLLSPAPAAAAPAAAASTSAAPAVRVAASVPAAPVAPSAPAAPAAPSAPATSAAPAAPVAPASSSTPLARAFAAGAAAAATAAARGEAPAEATASAESSRPGWKLEARSVSLLDALLDDD</sequence>
<evidence type="ECO:0000313" key="3">
    <source>
        <dbReference type="EMBL" id="CAL4765528.1"/>
    </source>
</evidence>
<feature type="region of interest" description="Disordered" evidence="1">
    <location>
        <begin position="222"/>
        <end position="243"/>
    </location>
</feature>
<protein>
    <submittedName>
        <fullName evidence="2">Uncharacterized protein</fullName>
    </submittedName>
</protein>
<dbReference type="EMBL" id="CAMXCT020000396">
    <property type="protein sequence ID" value="CAL1131591.1"/>
    <property type="molecule type" value="Genomic_DNA"/>
</dbReference>
<gene>
    <name evidence="2" type="ORF">C1SCF055_LOCUS6286</name>
</gene>
<reference evidence="2" key="1">
    <citation type="submission" date="2022-10" db="EMBL/GenBank/DDBJ databases">
        <authorList>
            <person name="Chen Y."/>
            <person name="Dougan E. K."/>
            <person name="Chan C."/>
            <person name="Rhodes N."/>
            <person name="Thang M."/>
        </authorList>
    </citation>
    <scope>NUCLEOTIDE SEQUENCE</scope>
</reference>
<feature type="compositionally biased region" description="Low complexity" evidence="1">
    <location>
        <begin position="222"/>
        <end position="240"/>
    </location>
</feature>
<keyword evidence="4" id="KW-1185">Reference proteome</keyword>
<dbReference type="EMBL" id="CAMXCT010000396">
    <property type="protein sequence ID" value="CAI3978216.1"/>
    <property type="molecule type" value="Genomic_DNA"/>
</dbReference>
<proteinExistence type="predicted"/>
<comment type="caution">
    <text evidence="2">The sequence shown here is derived from an EMBL/GenBank/DDBJ whole genome shotgun (WGS) entry which is preliminary data.</text>
</comment>
<dbReference type="AlphaFoldDB" id="A0A9P1FJG8"/>
<evidence type="ECO:0000256" key="1">
    <source>
        <dbReference type="SAM" id="MobiDB-lite"/>
    </source>
</evidence>
<evidence type="ECO:0000313" key="4">
    <source>
        <dbReference type="Proteomes" id="UP001152797"/>
    </source>
</evidence>
<reference evidence="3 4" key="2">
    <citation type="submission" date="2024-05" db="EMBL/GenBank/DDBJ databases">
        <authorList>
            <person name="Chen Y."/>
            <person name="Shah S."/>
            <person name="Dougan E. K."/>
            <person name="Thang M."/>
            <person name="Chan C."/>
        </authorList>
    </citation>
    <scope>NUCLEOTIDE SEQUENCE [LARGE SCALE GENOMIC DNA]</scope>
</reference>
<organism evidence="2">
    <name type="scientific">Cladocopium goreaui</name>
    <dbReference type="NCBI Taxonomy" id="2562237"/>
    <lineage>
        <taxon>Eukaryota</taxon>
        <taxon>Sar</taxon>
        <taxon>Alveolata</taxon>
        <taxon>Dinophyceae</taxon>
        <taxon>Suessiales</taxon>
        <taxon>Symbiodiniaceae</taxon>
        <taxon>Cladocopium</taxon>
    </lineage>
</organism>
<feature type="region of interest" description="Disordered" evidence="1">
    <location>
        <begin position="174"/>
        <end position="199"/>
    </location>
</feature>
<evidence type="ECO:0000313" key="2">
    <source>
        <dbReference type="EMBL" id="CAI3978216.1"/>
    </source>
</evidence>
<name>A0A9P1FJG8_9DINO</name>
<dbReference type="Proteomes" id="UP001152797">
    <property type="component" value="Unassembled WGS sequence"/>
</dbReference>
<dbReference type="OrthoDB" id="10500404at2759"/>
<dbReference type="EMBL" id="CAMXCT030000396">
    <property type="protein sequence ID" value="CAL4765528.1"/>
    <property type="molecule type" value="Genomic_DNA"/>
</dbReference>